<dbReference type="PATRIC" id="fig|29422.6.peg.2173"/>
<accession>A0A0W0SDD5</accession>
<evidence type="ECO:0000313" key="2">
    <source>
        <dbReference type="EMBL" id="KTC81518.1"/>
    </source>
</evidence>
<comment type="caution">
    <text evidence="2">The sequence shown here is derived from an EMBL/GenBank/DDBJ whole genome shotgun (WGS) entry which is preliminary data.</text>
</comment>
<name>A0A0W0SDD5_9GAMM</name>
<sequence length="134" mass="14922">MKNFIACLLILLLFSATGFAENIVLDNETTYPLKHQKSKIAIQWAVTTKDMQEANKALIYGVQLDQNSIQMISKTGELTLSVPKNAGHFRVLVWSKDTQNPDLLTNWVDVTPGKIYKLKKDQLVPTVLMSGAGC</sequence>
<feature type="chain" id="PRO_5006911869" evidence="1">
    <location>
        <begin position="21"/>
        <end position="134"/>
    </location>
</feature>
<gene>
    <name evidence="2" type="ORF">Lbru_2038</name>
</gene>
<evidence type="ECO:0000313" key="3">
    <source>
        <dbReference type="Proteomes" id="UP000054742"/>
    </source>
</evidence>
<dbReference type="AlphaFoldDB" id="A0A0W0SDD5"/>
<organism evidence="2 3">
    <name type="scientific">Legionella brunensis</name>
    <dbReference type="NCBI Taxonomy" id="29422"/>
    <lineage>
        <taxon>Bacteria</taxon>
        <taxon>Pseudomonadati</taxon>
        <taxon>Pseudomonadota</taxon>
        <taxon>Gammaproteobacteria</taxon>
        <taxon>Legionellales</taxon>
        <taxon>Legionellaceae</taxon>
        <taxon>Legionella</taxon>
    </lineage>
</organism>
<reference evidence="2 3" key="1">
    <citation type="submission" date="2015-11" db="EMBL/GenBank/DDBJ databases">
        <title>Genomic analysis of 38 Legionella species identifies large and diverse effector repertoires.</title>
        <authorList>
            <person name="Burstein D."/>
            <person name="Amaro F."/>
            <person name="Zusman T."/>
            <person name="Lifshitz Z."/>
            <person name="Cohen O."/>
            <person name="Gilbert J.A."/>
            <person name="Pupko T."/>
            <person name="Shuman H.A."/>
            <person name="Segal G."/>
        </authorList>
    </citation>
    <scope>NUCLEOTIDE SEQUENCE [LARGE SCALE GENOMIC DNA]</scope>
    <source>
        <strain evidence="2 3">ATCC 43878</strain>
    </source>
</reference>
<dbReference type="RefSeq" id="WP_065235455.1">
    <property type="nucleotide sequence ID" value="NZ_CAAAHU010000005.1"/>
</dbReference>
<keyword evidence="1" id="KW-0732">Signal</keyword>
<feature type="signal peptide" evidence="1">
    <location>
        <begin position="1"/>
        <end position="20"/>
    </location>
</feature>
<keyword evidence="3" id="KW-1185">Reference proteome</keyword>
<proteinExistence type="predicted"/>
<evidence type="ECO:0000256" key="1">
    <source>
        <dbReference type="SAM" id="SignalP"/>
    </source>
</evidence>
<dbReference type="EMBL" id="LNXV01000029">
    <property type="protein sequence ID" value="KTC81518.1"/>
    <property type="molecule type" value="Genomic_DNA"/>
</dbReference>
<dbReference type="Proteomes" id="UP000054742">
    <property type="component" value="Unassembled WGS sequence"/>
</dbReference>
<protein>
    <submittedName>
        <fullName evidence="2">Uncharacterized protein</fullName>
    </submittedName>
</protein>
<dbReference type="STRING" id="29422.Lbru_2038"/>